<keyword evidence="6" id="KW-0449">Lipoprotein</keyword>
<keyword evidence="5" id="KW-0472">Membrane</keyword>
<evidence type="ECO:0000256" key="2">
    <source>
        <dbReference type="ARBA" id="ARBA00022475"/>
    </source>
</evidence>
<dbReference type="InterPro" id="IPR052236">
    <property type="entry name" value="Small_GTPase_RasD"/>
</dbReference>
<feature type="region of interest" description="Disordered" evidence="7">
    <location>
        <begin position="239"/>
        <end position="287"/>
    </location>
</feature>
<dbReference type="SMART" id="SM00173">
    <property type="entry name" value="RAS"/>
    <property type="match status" value="1"/>
</dbReference>
<dbReference type="PANTHER" id="PTHR46149">
    <property type="entry name" value="MIP08469P"/>
    <property type="match status" value="1"/>
</dbReference>
<dbReference type="GO" id="GO:0031681">
    <property type="term" value="F:G-protein beta-subunit binding"/>
    <property type="evidence" value="ECO:0007669"/>
    <property type="project" value="TreeGrafter"/>
</dbReference>
<proteinExistence type="predicted"/>
<keyword evidence="4" id="KW-0547">Nucleotide-binding</keyword>
<dbReference type="Proteomes" id="UP000887565">
    <property type="component" value="Unplaced"/>
</dbReference>
<dbReference type="PANTHER" id="PTHR46149:SF3">
    <property type="entry name" value="MIP08469P"/>
    <property type="match status" value="1"/>
</dbReference>
<organism evidence="8 9">
    <name type="scientific">Romanomermis culicivorax</name>
    <name type="common">Nematode worm</name>
    <dbReference type="NCBI Taxonomy" id="13658"/>
    <lineage>
        <taxon>Eukaryota</taxon>
        <taxon>Metazoa</taxon>
        <taxon>Ecdysozoa</taxon>
        <taxon>Nematoda</taxon>
        <taxon>Enoplea</taxon>
        <taxon>Dorylaimia</taxon>
        <taxon>Mermithida</taxon>
        <taxon>Mermithoidea</taxon>
        <taxon>Mermithidae</taxon>
        <taxon>Romanomermis</taxon>
    </lineage>
</organism>
<evidence type="ECO:0000313" key="9">
    <source>
        <dbReference type="WBParaSite" id="nRc.2.0.1.t01133-RA"/>
    </source>
</evidence>
<accession>A0A915HHM4</accession>
<evidence type="ECO:0000256" key="1">
    <source>
        <dbReference type="ARBA" id="ARBA00004193"/>
    </source>
</evidence>
<dbReference type="WBParaSite" id="nRc.2.0.1.t01133-RA">
    <property type="protein sequence ID" value="nRc.2.0.1.t01133-RA"/>
    <property type="gene ID" value="nRc.2.0.1.g01133"/>
</dbReference>
<dbReference type="Gene3D" id="3.40.50.300">
    <property type="entry name" value="P-loop containing nucleotide triphosphate hydrolases"/>
    <property type="match status" value="1"/>
</dbReference>
<evidence type="ECO:0000256" key="6">
    <source>
        <dbReference type="ARBA" id="ARBA00023288"/>
    </source>
</evidence>
<evidence type="ECO:0000313" key="8">
    <source>
        <dbReference type="Proteomes" id="UP000887565"/>
    </source>
</evidence>
<protein>
    <submittedName>
        <fullName evidence="9">GTP-binding protein Rhes</fullName>
    </submittedName>
</protein>
<feature type="compositionally biased region" description="Polar residues" evidence="7">
    <location>
        <begin position="239"/>
        <end position="257"/>
    </location>
</feature>
<dbReference type="AlphaFoldDB" id="A0A915HHM4"/>
<evidence type="ECO:0000256" key="3">
    <source>
        <dbReference type="ARBA" id="ARBA00022481"/>
    </source>
</evidence>
<feature type="compositionally biased region" description="Polar residues" evidence="7">
    <location>
        <begin position="265"/>
        <end position="278"/>
    </location>
</feature>
<dbReference type="GO" id="GO:0005886">
    <property type="term" value="C:plasma membrane"/>
    <property type="evidence" value="ECO:0007669"/>
    <property type="project" value="UniProtKB-SubCell"/>
</dbReference>
<comment type="subcellular location">
    <subcellularLocation>
        <location evidence="1">Cell membrane</location>
        <topology evidence="1">Lipid-anchor</topology>
    </subcellularLocation>
</comment>
<keyword evidence="2" id="KW-1003">Cell membrane</keyword>
<dbReference type="Pfam" id="PF00071">
    <property type="entry name" value="Ras"/>
    <property type="match status" value="1"/>
</dbReference>
<dbReference type="GO" id="GO:0005525">
    <property type="term" value="F:GTP binding"/>
    <property type="evidence" value="ECO:0007669"/>
    <property type="project" value="UniProtKB-KW"/>
</dbReference>
<feature type="region of interest" description="Disordered" evidence="7">
    <location>
        <begin position="1"/>
        <end position="20"/>
    </location>
</feature>
<evidence type="ECO:0000256" key="4">
    <source>
        <dbReference type="ARBA" id="ARBA00023134"/>
    </source>
</evidence>
<dbReference type="SUPFAM" id="SSF52540">
    <property type="entry name" value="P-loop containing nucleoside triphosphate hydrolases"/>
    <property type="match status" value="1"/>
</dbReference>
<keyword evidence="8" id="KW-1185">Reference proteome</keyword>
<sequence length="318" mass="35579">MAGNNGSGSSSPDGGGCSSCPNSPQVKKSYRLMILGSARTGKTCVVNRFLTNTFEDVYIPTIENFHRKMYKIHNDFYQLDIFDTAGNDPFPASKRLQILTGCIFVRDEALRLMDEIILIKTGNPPSDKSNICSSKHQHHQHPVAIKTRSINQAFHRLFQLGKLPKQMSPCYHRSVTLERSLDSALPDSPQIISNQRKNTVSRLMSKFNDSNVPVIFDAEAKRPSLRTDLLSMNLIKQQQSTMSAKGENVSPTTSISSRGAAKQLPKSQDTVSSSTQRHVSIHERSLERQETIDDQIVDPQKNDAIVARRTKNHKCLIM</sequence>
<dbReference type="InterPro" id="IPR001806">
    <property type="entry name" value="Small_GTPase"/>
</dbReference>
<reference evidence="9" key="1">
    <citation type="submission" date="2022-11" db="UniProtKB">
        <authorList>
            <consortium name="WormBaseParasite"/>
        </authorList>
    </citation>
    <scope>IDENTIFICATION</scope>
</reference>
<keyword evidence="3" id="KW-0488">Methylation</keyword>
<evidence type="ECO:0000256" key="5">
    <source>
        <dbReference type="ARBA" id="ARBA00023136"/>
    </source>
</evidence>
<name>A0A915HHM4_ROMCU</name>
<dbReference type="GO" id="GO:0007165">
    <property type="term" value="P:signal transduction"/>
    <property type="evidence" value="ECO:0007669"/>
    <property type="project" value="TreeGrafter"/>
</dbReference>
<dbReference type="InterPro" id="IPR027417">
    <property type="entry name" value="P-loop_NTPase"/>
</dbReference>
<keyword evidence="4" id="KW-0342">GTP-binding</keyword>
<evidence type="ECO:0000256" key="7">
    <source>
        <dbReference type="SAM" id="MobiDB-lite"/>
    </source>
</evidence>
<dbReference type="GO" id="GO:0003924">
    <property type="term" value="F:GTPase activity"/>
    <property type="evidence" value="ECO:0007669"/>
    <property type="project" value="InterPro"/>
</dbReference>
<dbReference type="PRINTS" id="PR00449">
    <property type="entry name" value="RASTRNSFRMNG"/>
</dbReference>